<evidence type="ECO:0000256" key="1">
    <source>
        <dbReference type="SAM" id="MobiDB-lite"/>
    </source>
</evidence>
<gene>
    <name evidence="2" type="ORF">EG328_004126</name>
</gene>
<feature type="region of interest" description="Disordered" evidence="1">
    <location>
        <begin position="1"/>
        <end position="48"/>
    </location>
</feature>
<feature type="compositionally biased region" description="Basic and acidic residues" evidence="1">
    <location>
        <begin position="1"/>
        <end position="10"/>
    </location>
</feature>
<feature type="region of interest" description="Disordered" evidence="1">
    <location>
        <begin position="732"/>
        <end position="754"/>
    </location>
</feature>
<dbReference type="AlphaFoldDB" id="A0A8H3Z6A8"/>
<evidence type="ECO:0000313" key="3">
    <source>
        <dbReference type="Proteomes" id="UP000447873"/>
    </source>
</evidence>
<name>A0A8H3Z6A8_VENIN</name>
<proteinExistence type="predicted"/>
<reference evidence="2 3" key="1">
    <citation type="submission" date="2018-12" db="EMBL/GenBank/DDBJ databases">
        <title>Venturia inaequalis Genome Resource.</title>
        <authorList>
            <person name="Lichtner F.J."/>
        </authorList>
    </citation>
    <scope>NUCLEOTIDE SEQUENCE [LARGE SCALE GENOMIC DNA]</scope>
    <source>
        <strain evidence="2 3">120213</strain>
    </source>
</reference>
<dbReference type="Proteomes" id="UP000447873">
    <property type="component" value="Unassembled WGS sequence"/>
</dbReference>
<feature type="region of interest" description="Disordered" evidence="1">
    <location>
        <begin position="78"/>
        <end position="99"/>
    </location>
</feature>
<sequence length="754" mass="83480">MAKTRVEGKRVTSRKAQNAAKNANPSRTTQAITKPTRSRGRSTRLEASKVVVDKLKDARGRGRKSRIVEELEVLAKQQTQVTSDAKKTSDKQESSLMASNEANTATGNEAGAHGFLAINSLSSFQDAAGSAKSPTGSNPAIVFTVPRPRAKFAAKGKSQNLRIVLADIGNYTTTASRVLGLGELEDIDFWNGAAAARSSQIRTRVVARKGEDEEWDLEFGPDTDVVCEKDGEVLVFDNMKLAMNPASEHFQVQQVKEKKIGMKAIYRRFIEWLFHTIFDSSKTANPDIQYFRVYTGLPAEWPENISYQYQTIIENVSGWEGKVDVHIISEPTAAINGRLKSLLVEQRRGLGVYLEDAEHGGVLDIGDATGNITIIYSERYQPVASATELVGFGNLNQIVDDILSTSEWLKTTFGNQSTTTLEIWMQTTFLTKYKPILGSGQQKKLEINNHVLPANLADDIEDKVVCHFDRVIEWSIAWFNEWTKRTGITLKWIATSGGGASSVPFQRRFDGKAGPYSVFHNPKNSCGEDVLDGLKQQPHIRSTVQDFQFNYGLPQDLPDVAVGETDKPQHVLVIAEKGMRVPDVISSIPYYIPQPPDGKWEMDLTILKSDKELSGIEPTKGLNHKEVTADGWTELPTHRITLPFDSSLRNFGVSSVDADDKPVTNGCVYILIELRGIQFVIHAIGRLNGREDVGLRNSRTTKRLGYGVDEFGDTSNYFHVIASTPIRILQGTEAEPIEIDSESDEDEIGSQSGR</sequence>
<comment type="caution">
    <text evidence="2">The sequence shown here is derived from an EMBL/GenBank/DDBJ whole genome shotgun (WGS) entry which is preliminary data.</text>
</comment>
<feature type="compositionally biased region" description="Acidic residues" evidence="1">
    <location>
        <begin position="735"/>
        <end position="748"/>
    </location>
</feature>
<accession>A0A8H3Z6A8</accession>
<feature type="compositionally biased region" description="Basic and acidic residues" evidence="1">
    <location>
        <begin position="84"/>
        <end position="93"/>
    </location>
</feature>
<evidence type="ECO:0000313" key="2">
    <source>
        <dbReference type="EMBL" id="KAE9986994.1"/>
    </source>
</evidence>
<dbReference type="EMBL" id="WNWS01000023">
    <property type="protein sequence ID" value="KAE9986994.1"/>
    <property type="molecule type" value="Genomic_DNA"/>
</dbReference>
<protein>
    <submittedName>
        <fullName evidence="2">Uncharacterized protein</fullName>
    </submittedName>
</protein>
<feature type="compositionally biased region" description="Polar residues" evidence="1">
    <location>
        <begin position="14"/>
        <end position="35"/>
    </location>
</feature>
<organism evidence="2 3">
    <name type="scientific">Venturia inaequalis</name>
    <name type="common">Apple scab fungus</name>
    <dbReference type="NCBI Taxonomy" id="5025"/>
    <lineage>
        <taxon>Eukaryota</taxon>
        <taxon>Fungi</taxon>
        <taxon>Dikarya</taxon>
        <taxon>Ascomycota</taxon>
        <taxon>Pezizomycotina</taxon>
        <taxon>Dothideomycetes</taxon>
        <taxon>Pleosporomycetidae</taxon>
        <taxon>Venturiales</taxon>
        <taxon>Venturiaceae</taxon>
        <taxon>Venturia</taxon>
    </lineage>
</organism>